<evidence type="ECO:0000313" key="10">
    <source>
        <dbReference type="EMBL" id="PSB36516.1"/>
    </source>
</evidence>
<evidence type="ECO:0000259" key="9">
    <source>
        <dbReference type="Pfam" id="PF16363"/>
    </source>
</evidence>
<dbReference type="Gene3D" id="3.90.25.10">
    <property type="entry name" value="UDP-galactose 4-epimerase, domain 1"/>
    <property type="match status" value="1"/>
</dbReference>
<protein>
    <recommendedName>
        <fullName evidence="5 8">dTDP-glucose 4,6-dehydratase</fullName>
        <ecNumber evidence="4 8">4.2.1.46</ecNumber>
    </recommendedName>
</protein>
<dbReference type="InterPro" id="IPR036291">
    <property type="entry name" value="NAD(P)-bd_dom_sf"/>
</dbReference>
<feature type="domain" description="NAD(P)-binding" evidence="9">
    <location>
        <begin position="20"/>
        <end position="346"/>
    </location>
</feature>
<dbReference type="RefSeq" id="WP_106222429.1">
    <property type="nucleotide sequence ID" value="NZ_PVWP01000009.1"/>
</dbReference>
<gene>
    <name evidence="10" type="primary">rfbB</name>
    <name evidence="10" type="ORF">C7B81_13140</name>
</gene>
<keyword evidence="7 8" id="KW-0456">Lyase</keyword>
<name>A0ABX5F539_9CHRO</name>
<accession>A0ABX5F539</accession>
<comment type="catalytic activity">
    <reaction evidence="1 8">
        <text>dTDP-alpha-D-glucose = dTDP-4-dehydro-6-deoxy-alpha-D-glucose + H2O</text>
        <dbReference type="Rhea" id="RHEA:17221"/>
        <dbReference type="ChEBI" id="CHEBI:15377"/>
        <dbReference type="ChEBI" id="CHEBI:57477"/>
        <dbReference type="ChEBI" id="CHEBI:57649"/>
        <dbReference type="EC" id="4.2.1.46"/>
    </reaction>
</comment>
<sequence>MDPYPSLDLPLLLAGRRRILVTGGAGFIGGALVRRLLRDSTATVFNLDKMGYASDLLGIANTVADLGPAAERADGPRHRLLQVDLADGEATAAAVRQADPDLVLHLAAESHVDRSIDDPGAFLVSNVMGTYHLLQAVRAHWEGLPAERRELFRFHHISTDEVFGSLGATGRFSETTPYDPRSPYSASKAGSDHLVQAWHHTFGLPVVLTNCSNNYGPWQFPEKLIPVVILKAAAGEPIPLYGDGANVRDWLYVEDHVEALLLAATSGEVGRSYCVGGHGERTNKEVVQAICALLDELRPDGSPHAGLITPVADRPGHDRRYAIDPARISSELGWQPRHDFEQGLRATVQWYLAHGDWCTNVRSRAGYGGGRLGQAGAGAGAVAGAGH</sequence>
<dbReference type="InterPro" id="IPR016040">
    <property type="entry name" value="NAD(P)-bd_dom"/>
</dbReference>
<dbReference type="Gene3D" id="3.40.50.720">
    <property type="entry name" value="NAD(P)-binding Rossmann-like Domain"/>
    <property type="match status" value="1"/>
</dbReference>
<dbReference type="Proteomes" id="UP000238218">
    <property type="component" value="Unassembled WGS sequence"/>
</dbReference>
<evidence type="ECO:0000256" key="7">
    <source>
        <dbReference type="ARBA" id="ARBA00023239"/>
    </source>
</evidence>
<dbReference type="EMBL" id="PVWP01000009">
    <property type="protein sequence ID" value="PSB36516.1"/>
    <property type="molecule type" value="Genomic_DNA"/>
</dbReference>
<dbReference type="NCBIfam" id="TIGR01181">
    <property type="entry name" value="dTDP_gluc_dehyt"/>
    <property type="match status" value="1"/>
</dbReference>
<dbReference type="SUPFAM" id="SSF51735">
    <property type="entry name" value="NAD(P)-binding Rossmann-fold domains"/>
    <property type="match status" value="1"/>
</dbReference>
<comment type="similarity">
    <text evidence="3 8">Belongs to the NAD(P)-dependent epimerase/dehydratase family. dTDP-glucose dehydratase subfamily.</text>
</comment>
<evidence type="ECO:0000256" key="4">
    <source>
        <dbReference type="ARBA" id="ARBA00011990"/>
    </source>
</evidence>
<evidence type="ECO:0000256" key="6">
    <source>
        <dbReference type="ARBA" id="ARBA00023027"/>
    </source>
</evidence>
<evidence type="ECO:0000256" key="5">
    <source>
        <dbReference type="ARBA" id="ARBA00016977"/>
    </source>
</evidence>
<evidence type="ECO:0000313" key="11">
    <source>
        <dbReference type="Proteomes" id="UP000238218"/>
    </source>
</evidence>
<evidence type="ECO:0000256" key="2">
    <source>
        <dbReference type="ARBA" id="ARBA00001911"/>
    </source>
</evidence>
<dbReference type="Pfam" id="PF16363">
    <property type="entry name" value="GDP_Man_Dehyd"/>
    <property type="match status" value="1"/>
</dbReference>
<keyword evidence="11" id="KW-1185">Reference proteome</keyword>
<dbReference type="InterPro" id="IPR005888">
    <property type="entry name" value="dTDP_Gluc_deHydtase"/>
</dbReference>
<evidence type="ECO:0000256" key="8">
    <source>
        <dbReference type="RuleBase" id="RU004473"/>
    </source>
</evidence>
<dbReference type="EC" id="4.2.1.46" evidence="4 8"/>
<comment type="caution">
    <text evidence="10">The sequence shown here is derived from an EMBL/GenBank/DDBJ whole genome shotgun (WGS) entry which is preliminary data.</text>
</comment>
<reference evidence="10 11" key="2">
    <citation type="submission" date="2018-03" db="EMBL/GenBank/DDBJ databases">
        <title>The ancient ancestry and fast evolution of plastids.</title>
        <authorList>
            <person name="Moore K.R."/>
            <person name="Magnabosco C."/>
            <person name="Momper L."/>
            <person name="Gold D.A."/>
            <person name="Bosak T."/>
            <person name="Fournier G.P."/>
        </authorList>
    </citation>
    <scope>NUCLEOTIDE SEQUENCE [LARGE SCALE GENOMIC DNA]</scope>
    <source>
        <strain evidence="10 11">CCALA 015</strain>
    </source>
</reference>
<dbReference type="CDD" id="cd05246">
    <property type="entry name" value="dTDP_GD_SDR_e"/>
    <property type="match status" value="1"/>
</dbReference>
<keyword evidence="6" id="KW-0520">NAD</keyword>
<organism evidence="10 11">
    <name type="scientific">Aphanothece cf. minutissima CCALA 015</name>
    <dbReference type="NCBI Taxonomy" id="2107695"/>
    <lineage>
        <taxon>Bacteria</taxon>
        <taxon>Bacillati</taxon>
        <taxon>Cyanobacteriota</taxon>
        <taxon>Cyanophyceae</taxon>
        <taxon>Oscillatoriophycideae</taxon>
        <taxon>Chroococcales</taxon>
        <taxon>Aphanothecaceae</taxon>
        <taxon>Aphanothece</taxon>
    </lineage>
</organism>
<evidence type="ECO:0000256" key="3">
    <source>
        <dbReference type="ARBA" id="ARBA00008178"/>
    </source>
</evidence>
<dbReference type="PANTHER" id="PTHR43000">
    <property type="entry name" value="DTDP-D-GLUCOSE 4,6-DEHYDRATASE-RELATED"/>
    <property type="match status" value="1"/>
</dbReference>
<reference evidence="10 11" key="1">
    <citation type="submission" date="2018-02" db="EMBL/GenBank/DDBJ databases">
        <authorList>
            <person name="Moore K."/>
            <person name="Momper L."/>
        </authorList>
    </citation>
    <scope>NUCLEOTIDE SEQUENCE [LARGE SCALE GENOMIC DNA]</scope>
    <source>
        <strain evidence="10 11">CCALA 015</strain>
    </source>
</reference>
<comment type="cofactor">
    <cofactor evidence="2 8">
        <name>NAD(+)</name>
        <dbReference type="ChEBI" id="CHEBI:57540"/>
    </cofactor>
</comment>
<evidence type="ECO:0000256" key="1">
    <source>
        <dbReference type="ARBA" id="ARBA00001539"/>
    </source>
</evidence>
<proteinExistence type="inferred from homology"/>